<reference evidence="1 2" key="1">
    <citation type="journal article" date="2016" name="BMC Genomics">
        <title>Comparative genomics reveals Cyclospora cayetanensis possesses coccidia-like metabolism and invasion components but unique surface antigens.</title>
        <authorList>
            <person name="Liu S."/>
            <person name="Wang L."/>
            <person name="Zheng H."/>
            <person name="Xu Z."/>
            <person name="Roellig D.M."/>
            <person name="Li N."/>
            <person name="Frace M.A."/>
            <person name="Tang K."/>
            <person name="Arrowood M.J."/>
            <person name="Moss D.M."/>
            <person name="Zhang L."/>
            <person name="Feng Y."/>
            <person name="Xiao L."/>
        </authorList>
    </citation>
    <scope>NUCLEOTIDE SEQUENCE [LARGE SCALE GENOMIC DNA]</scope>
    <source>
        <strain evidence="1 2">CHN_HEN01</strain>
    </source>
</reference>
<keyword evidence="2" id="KW-1185">Reference proteome</keyword>
<comment type="caution">
    <text evidence="1">The sequence shown here is derived from an EMBL/GenBank/DDBJ whole genome shotgun (WGS) entry which is preliminary data.</text>
</comment>
<name>A0A1D3DAM7_9EIME</name>
<dbReference type="AlphaFoldDB" id="A0A1D3DAM7"/>
<evidence type="ECO:0000313" key="1">
    <source>
        <dbReference type="EMBL" id="OEH80501.1"/>
    </source>
</evidence>
<accession>A0A1D3DAM7</accession>
<dbReference type="EMBL" id="JROU02000056">
    <property type="protein sequence ID" value="OEH80501.1"/>
    <property type="molecule type" value="Genomic_DNA"/>
</dbReference>
<dbReference type="Proteomes" id="UP000095192">
    <property type="component" value="Unassembled WGS sequence"/>
</dbReference>
<evidence type="ECO:0000313" key="2">
    <source>
        <dbReference type="Proteomes" id="UP000095192"/>
    </source>
</evidence>
<dbReference type="InParanoid" id="A0A1D3DAM7"/>
<sequence length="120" mass="13241">MAKSKNHTNHNQAMPTAVSTLRGKWSLQGASGVGSHAPPLFRIALLLHVFELVCAVDAAEQKGPSQWDQEGSQEEKDLHQRSSSVVALVCVEASNTSCMCPKFLRNQRYCKKGMLKMNEE</sequence>
<gene>
    <name evidence="1" type="ORF">cyc_09088</name>
</gene>
<protein>
    <submittedName>
        <fullName evidence="1">Uncharacterized protein</fullName>
    </submittedName>
</protein>
<organism evidence="1 2">
    <name type="scientific">Cyclospora cayetanensis</name>
    <dbReference type="NCBI Taxonomy" id="88456"/>
    <lineage>
        <taxon>Eukaryota</taxon>
        <taxon>Sar</taxon>
        <taxon>Alveolata</taxon>
        <taxon>Apicomplexa</taxon>
        <taxon>Conoidasida</taxon>
        <taxon>Coccidia</taxon>
        <taxon>Eucoccidiorida</taxon>
        <taxon>Eimeriorina</taxon>
        <taxon>Eimeriidae</taxon>
        <taxon>Cyclospora</taxon>
    </lineage>
</organism>
<dbReference type="VEuPathDB" id="ToxoDB:cyc_09088"/>
<proteinExistence type="predicted"/>